<name>A0AAV7HV43_COTGL</name>
<dbReference type="EMBL" id="JAHXZJ010002984">
    <property type="protein sequence ID" value="KAH0533767.1"/>
    <property type="molecule type" value="Genomic_DNA"/>
</dbReference>
<evidence type="ECO:0000313" key="2">
    <source>
        <dbReference type="Proteomes" id="UP000826195"/>
    </source>
</evidence>
<reference evidence="1 2" key="1">
    <citation type="journal article" date="2021" name="J. Hered.">
        <title>A chromosome-level genome assembly of the parasitoid wasp, Cotesia glomerata (Hymenoptera: Braconidae).</title>
        <authorList>
            <person name="Pinto B.J."/>
            <person name="Weis J.J."/>
            <person name="Gamble T."/>
            <person name="Ode P.J."/>
            <person name="Paul R."/>
            <person name="Zaspel J.M."/>
        </authorList>
    </citation>
    <scope>NUCLEOTIDE SEQUENCE [LARGE SCALE GENOMIC DNA]</scope>
    <source>
        <strain evidence="1">CgM1</strain>
    </source>
</reference>
<keyword evidence="2" id="KW-1185">Reference proteome</keyword>
<proteinExistence type="predicted"/>
<gene>
    <name evidence="1" type="ORF">KQX54_000606</name>
</gene>
<comment type="caution">
    <text evidence="1">The sequence shown here is derived from an EMBL/GenBank/DDBJ whole genome shotgun (WGS) entry which is preliminary data.</text>
</comment>
<sequence>MKRMADHEDHEEMENKRMEKIEKQVVSYHKGVTWLLHLISKTMSIRCPYAECYMPFSVSPWGHFCPTNIAAHGRIAYGLVRGLQNAEVRKGLGSR</sequence>
<organism evidence="1 2">
    <name type="scientific">Cotesia glomerata</name>
    <name type="common">Lepidopteran parasitic wasp</name>
    <name type="synonym">Apanteles glomeratus</name>
    <dbReference type="NCBI Taxonomy" id="32391"/>
    <lineage>
        <taxon>Eukaryota</taxon>
        <taxon>Metazoa</taxon>
        <taxon>Ecdysozoa</taxon>
        <taxon>Arthropoda</taxon>
        <taxon>Hexapoda</taxon>
        <taxon>Insecta</taxon>
        <taxon>Pterygota</taxon>
        <taxon>Neoptera</taxon>
        <taxon>Endopterygota</taxon>
        <taxon>Hymenoptera</taxon>
        <taxon>Apocrita</taxon>
        <taxon>Ichneumonoidea</taxon>
        <taxon>Braconidae</taxon>
        <taxon>Microgastrinae</taxon>
        <taxon>Cotesia</taxon>
    </lineage>
</organism>
<accession>A0AAV7HV43</accession>
<dbReference type="AlphaFoldDB" id="A0AAV7HV43"/>
<dbReference type="Proteomes" id="UP000826195">
    <property type="component" value="Unassembled WGS sequence"/>
</dbReference>
<protein>
    <submittedName>
        <fullName evidence="1">Uncharacterized protein</fullName>
    </submittedName>
</protein>
<evidence type="ECO:0000313" key="1">
    <source>
        <dbReference type="EMBL" id="KAH0533767.1"/>
    </source>
</evidence>